<evidence type="ECO:0000313" key="3">
    <source>
        <dbReference type="Proteomes" id="UP000659438"/>
    </source>
</evidence>
<gene>
    <name evidence="2" type="ORF">HU742_010315</name>
    <name evidence="1" type="ORF">HU742_02570</name>
</gene>
<dbReference type="EMBL" id="JABWQX010000001">
    <property type="protein sequence ID" value="MBC3394071.1"/>
    <property type="molecule type" value="Genomic_DNA"/>
</dbReference>
<sequence length="112" mass="12396">MLSRQEQDAVELLKGMGELYRRGGQPQKGLVMLLIAVHLAPRDPMLLRGLAMAFTDSAQPARALNALDRLVAAEGESPGALLLRSRALWGAARKEEARQCFKRYLIARRAAR</sequence>
<reference evidence="1" key="2">
    <citation type="submission" date="2020-07" db="EMBL/GenBank/DDBJ databases">
        <authorList>
            <person name="Lood C."/>
            <person name="Girard L."/>
        </authorList>
    </citation>
    <scope>NUCLEOTIDE SEQUENCE</scope>
    <source>
        <strain evidence="1">SWRI102</strain>
    </source>
</reference>
<accession>A0A923FK44</accession>
<dbReference type="AlphaFoldDB" id="A0A923FK44"/>
<protein>
    <submittedName>
        <fullName evidence="1">Type III secretion protein</fullName>
    </submittedName>
</protein>
<keyword evidence="3" id="KW-1185">Reference proteome</keyword>
<comment type="caution">
    <text evidence="1">The sequence shown here is derived from an EMBL/GenBank/DDBJ whole genome shotgun (WGS) entry which is preliminary data.</text>
</comment>
<evidence type="ECO:0000313" key="2">
    <source>
        <dbReference type="EMBL" id="MBV4551525.1"/>
    </source>
</evidence>
<reference evidence="1 3" key="1">
    <citation type="journal article" date="2020" name="Microorganisms">
        <title>Reliable Identification of Environmental Pseudomonas Isolates Using the rpoD Gene.</title>
        <authorList>
            <consortium name="The Broad Institute Genome Sequencing Platform"/>
            <person name="Girard L."/>
            <person name="Lood C."/>
            <person name="Rokni-Zadeh H."/>
            <person name="van Noort V."/>
            <person name="Lavigne R."/>
            <person name="De Mot R."/>
        </authorList>
    </citation>
    <scope>NUCLEOTIDE SEQUENCE</scope>
    <source>
        <strain evidence="1 3">SWRI102</strain>
    </source>
</reference>
<dbReference type="EMBL" id="JABWQX020000001">
    <property type="protein sequence ID" value="MBV4551525.1"/>
    <property type="molecule type" value="Genomic_DNA"/>
</dbReference>
<dbReference type="Proteomes" id="UP000659438">
    <property type="component" value="Unassembled WGS sequence"/>
</dbReference>
<reference evidence="2" key="3">
    <citation type="submission" date="2021-06" db="EMBL/GenBank/DDBJ databases">
        <title>Updating the genus Pseudomonas: Description of 43 new species and partition of the Pseudomonas putida group.</title>
        <authorList>
            <person name="Girard L."/>
            <person name="Lood C."/>
            <person name="Vandamme P."/>
            <person name="Rokni-Zadeh H."/>
            <person name="Van Noort V."/>
            <person name="Hofte M."/>
            <person name="Lavigne R."/>
            <person name="De Mot R."/>
        </authorList>
    </citation>
    <scope>NUCLEOTIDE SEQUENCE</scope>
    <source>
        <strain evidence="2">SWRI102</strain>
    </source>
</reference>
<organism evidence="1">
    <name type="scientific">Pseudomonas marvdashtae</name>
    <dbReference type="NCBI Taxonomy" id="2745500"/>
    <lineage>
        <taxon>Bacteria</taxon>
        <taxon>Pseudomonadati</taxon>
        <taxon>Pseudomonadota</taxon>
        <taxon>Gammaproteobacteria</taxon>
        <taxon>Pseudomonadales</taxon>
        <taxon>Pseudomonadaceae</taxon>
        <taxon>Pseudomonas</taxon>
    </lineage>
</organism>
<evidence type="ECO:0000313" key="1">
    <source>
        <dbReference type="EMBL" id="MBC3394071.1"/>
    </source>
</evidence>
<proteinExistence type="predicted"/>
<dbReference type="InterPro" id="IPR011990">
    <property type="entry name" value="TPR-like_helical_dom_sf"/>
</dbReference>
<dbReference type="Gene3D" id="1.25.40.10">
    <property type="entry name" value="Tetratricopeptide repeat domain"/>
    <property type="match status" value="1"/>
</dbReference>
<dbReference type="SUPFAM" id="SSF48452">
    <property type="entry name" value="TPR-like"/>
    <property type="match status" value="1"/>
</dbReference>
<name>A0A923FK44_9PSED</name>